<feature type="compositionally biased region" description="Low complexity" evidence="1">
    <location>
        <begin position="1"/>
        <end position="15"/>
    </location>
</feature>
<gene>
    <name evidence="2" type="ORF">SAMEA3545359_02019</name>
</gene>
<evidence type="ECO:0000256" key="1">
    <source>
        <dbReference type="SAM" id="MobiDB-lite"/>
    </source>
</evidence>
<dbReference type="AlphaFoldDB" id="A0A1C6J9Q7"/>
<accession>A0A1C6J9Q7</accession>
<dbReference type="EMBL" id="FMHG01000001">
    <property type="protein sequence ID" value="SCJ78766.1"/>
    <property type="molecule type" value="Genomic_DNA"/>
</dbReference>
<feature type="compositionally biased region" description="Basic and acidic residues" evidence="1">
    <location>
        <begin position="16"/>
        <end position="25"/>
    </location>
</feature>
<sequence length="144" mass="16148">MEESKQTAAQQQDATPAEKGEEQRGRTFTQDEVNQIVSNRLAQERAKAEPSEQDKREQEFAARESRLSCREYITEKNYPDVLLDIFPTSDKEAFQASVEKLKEAFPHIFNSGNTGMMTASTGVPRDPAGFSIDDLIASAFKRKG</sequence>
<proteinExistence type="predicted"/>
<reference evidence="2" key="1">
    <citation type="submission" date="2015-09" db="EMBL/GenBank/DDBJ databases">
        <authorList>
            <consortium name="Pathogen Informatics"/>
        </authorList>
    </citation>
    <scope>NUCLEOTIDE SEQUENCE</scope>
    <source>
        <strain evidence="2">2789STDY5834896</strain>
    </source>
</reference>
<evidence type="ECO:0000313" key="2">
    <source>
        <dbReference type="EMBL" id="SCJ78766.1"/>
    </source>
</evidence>
<protein>
    <submittedName>
        <fullName evidence="2">Uncharacterized protein</fullName>
    </submittedName>
</protein>
<feature type="compositionally biased region" description="Basic and acidic residues" evidence="1">
    <location>
        <begin position="42"/>
        <end position="64"/>
    </location>
</feature>
<name>A0A1C6J9Q7_9FIRM</name>
<feature type="compositionally biased region" description="Polar residues" evidence="1">
    <location>
        <begin position="26"/>
        <end position="41"/>
    </location>
</feature>
<feature type="region of interest" description="Disordered" evidence="1">
    <location>
        <begin position="1"/>
        <end position="64"/>
    </location>
</feature>
<organism evidence="2">
    <name type="scientific">uncultured Anaerotruncus sp</name>
    <dbReference type="NCBI Taxonomy" id="905011"/>
    <lineage>
        <taxon>Bacteria</taxon>
        <taxon>Bacillati</taxon>
        <taxon>Bacillota</taxon>
        <taxon>Clostridia</taxon>
        <taxon>Eubacteriales</taxon>
        <taxon>Oscillospiraceae</taxon>
        <taxon>Anaerotruncus</taxon>
        <taxon>environmental samples</taxon>
    </lineage>
</organism>